<evidence type="ECO:0000313" key="3">
    <source>
        <dbReference type="Proteomes" id="UP001218188"/>
    </source>
</evidence>
<proteinExistence type="predicted"/>
<comment type="caution">
    <text evidence="2">The sequence shown here is derived from an EMBL/GenBank/DDBJ whole genome shotgun (WGS) entry which is preliminary data.</text>
</comment>
<name>A0AAD6SQ68_9AGAR</name>
<protein>
    <recommendedName>
        <fullName evidence="4">Antifreeze protein</fullName>
    </recommendedName>
</protein>
<gene>
    <name evidence="2" type="ORF">C8F04DRAFT_1109402</name>
</gene>
<keyword evidence="1" id="KW-0732">Signal</keyword>
<feature type="signal peptide" evidence="1">
    <location>
        <begin position="1"/>
        <end position="19"/>
    </location>
</feature>
<evidence type="ECO:0000256" key="1">
    <source>
        <dbReference type="SAM" id="SignalP"/>
    </source>
</evidence>
<reference evidence="2" key="1">
    <citation type="submission" date="2023-03" db="EMBL/GenBank/DDBJ databases">
        <title>Massive genome expansion in bonnet fungi (Mycena s.s.) driven by repeated elements and novel gene families across ecological guilds.</title>
        <authorList>
            <consortium name="Lawrence Berkeley National Laboratory"/>
            <person name="Harder C.B."/>
            <person name="Miyauchi S."/>
            <person name="Viragh M."/>
            <person name="Kuo A."/>
            <person name="Thoen E."/>
            <person name="Andreopoulos B."/>
            <person name="Lu D."/>
            <person name="Skrede I."/>
            <person name="Drula E."/>
            <person name="Henrissat B."/>
            <person name="Morin E."/>
            <person name="Kohler A."/>
            <person name="Barry K."/>
            <person name="LaButti K."/>
            <person name="Morin E."/>
            <person name="Salamov A."/>
            <person name="Lipzen A."/>
            <person name="Mereny Z."/>
            <person name="Hegedus B."/>
            <person name="Baldrian P."/>
            <person name="Stursova M."/>
            <person name="Weitz H."/>
            <person name="Taylor A."/>
            <person name="Grigoriev I.V."/>
            <person name="Nagy L.G."/>
            <person name="Martin F."/>
            <person name="Kauserud H."/>
        </authorList>
    </citation>
    <scope>NUCLEOTIDE SEQUENCE</scope>
    <source>
        <strain evidence="2">CBHHK200</strain>
    </source>
</reference>
<dbReference type="EMBL" id="JARJCM010000078">
    <property type="protein sequence ID" value="KAJ7031903.1"/>
    <property type="molecule type" value="Genomic_DNA"/>
</dbReference>
<feature type="chain" id="PRO_5041981644" description="Antifreeze protein" evidence="1">
    <location>
        <begin position="20"/>
        <end position="151"/>
    </location>
</feature>
<accession>A0AAD6SQ68</accession>
<evidence type="ECO:0000313" key="2">
    <source>
        <dbReference type="EMBL" id="KAJ7031903.1"/>
    </source>
</evidence>
<dbReference type="AlphaFoldDB" id="A0AAD6SQ68"/>
<sequence>MVHLSFVLVCIACMVHTWAAPLQRRTNCGKFSVAVATNTQSALLSLGGINTAIDFGNAQNLLEAQLSLLAANNGTTQIADSLLANAPPAPADANARIVAGLQGAQASLNKVFEFQNSTKITVAAANSSITTALASAQEALASSVACQTAGN</sequence>
<dbReference type="Proteomes" id="UP001218188">
    <property type="component" value="Unassembled WGS sequence"/>
</dbReference>
<evidence type="ECO:0008006" key="4">
    <source>
        <dbReference type="Google" id="ProtNLM"/>
    </source>
</evidence>
<keyword evidence="3" id="KW-1185">Reference proteome</keyword>
<organism evidence="2 3">
    <name type="scientific">Mycena alexandri</name>
    <dbReference type="NCBI Taxonomy" id="1745969"/>
    <lineage>
        <taxon>Eukaryota</taxon>
        <taxon>Fungi</taxon>
        <taxon>Dikarya</taxon>
        <taxon>Basidiomycota</taxon>
        <taxon>Agaricomycotina</taxon>
        <taxon>Agaricomycetes</taxon>
        <taxon>Agaricomycetidae</taxon>
        <taxon>Agaricales</taxon>
        <taxon>Marasmiineae</taxon>
        <taxon>Mycenaceae</taxon>
        <taxon>Mycena</taxon>
    </lineage>
</organism>